<dbReference type="SUPFAM" id="SSF102114">
    <property type="entry name" value="Radical SAM enzymes"/>
    <property type="match status" value="1"/>
</dbReference>
<evidence type="ECO:0000313" key="9">
    <source>
        <dbReference type="EMBL" id="QGU32098.1"/>
    </source>
</evidence>
<evidence type="ECO:0000256" key="7">
    <source>
        <dbReference type="PIRSR" id="PIRSR004869-50"/>
    </source>
</evidence>
<dbReference type="EMBL" id="CP039268">
    <property type="protein sequence ID" value="QGU32098.1"/>
    <property type="molecule type" value="Genomic_DNA"/>
</dbReference>
<dbReference type="SFLD" id="SFLDS00029">
    <property type="entry name" value="Radical_SAM"/>
    <property type="match status" value="1"/>
</dbReference>
<proteinExistence type="predicted"/>
<dbReference type="NCBIfam" id="TIGR04337">
    <property type="entry name" value="AmmeMemoSam_rS"/>
    <property type="match status" value="1"/>
</dbReference>
<keyword evidence="1" id="KW-0004">4Fe-4S</keyword>
<feature type="domain" description="Radical SAM core" evidence="8">
    <location>
        <begin position="67"/>
        <end position="308"/>
    </location>
</feature>
<feature type="binding site" evidence="7">
    <location>
        <position position="82"/>
    </location>
    <ligand>
        <name>[4Fe-4S] cluster</name>
        <dbReference type="ChEBI" id="CHEBI:49883"/>
        <note>4Fe-4S-S-AdoMet</note>
    </ligand>
</feature>
<keyword evidence="10" id="KW-1185">Reference proteome</keyword>
<dbReference type="GO" id="GO:0051539">
    <property type="term" value="F:4 iron, 4 sulfur cluster binding"/>
    <property type="evidence" value="ECO:0007669"/>
    <property type="project" value="UniProtKB-KW"/>
</dbReference>
<keyword evidence="6 7" id="KW-0411">Iron-sulfur</keyword>
<dbReference type="InterPro" id="IPR027596">
    <property type="entry name" value="AmmeMemoSam_rS"/>
</dbReference>
<dbReference type="SFLD" id="SFLDG01101">
    <property type="entry name" value="Uncharacterised_Radical_SAM_Su"/>
    <property type="match status" value="1"/>
</dbReference>
<dbReference type="CDD" id="cd01335">
    <property type="entry name" value="Radical_SAM"/>
    <property type="match status" value="1"/>
</dbReference>
<dbReference type="PROSITE" id="PS51918">
    <property type="entry name" value="RADICAL_SAM"/>
    <property type="match status" value="1"/>
</dbReference>
<dbReference type="AlphaFoldDB" id="A0A6I6E6G1"/>
<dbReference type="GO" id="GO:0003824">
    <property type="term" value="F:catalytic activity"/>
    <property type="evidence" value="ECO:0007669"/>
    <property type="project" value="InterPro"/>
</dbReference>
<dbReference type="InterPro" id="IPR007197">
    <property type="entry name" value="rSAM"/>
</dbReference>
<keyword evidence="4 7" id="KW-0479">Metal-binding</keyword>
<gene>
    <name evidence="9" type="primary">amrS</name>
    <name evidence="9" type="ORF">E6P07_03295</name>
</gene>
<dbReference type="KEGG" id="ttp:E6P07_03295"/>
<dbReference type="GO" id="GO:0006006">
    <property type="term" value="P:glucose metabolic process"/>
    <property type="evidence" value="ECO:0007669"/>
    <property type="project" value="UniProtKB-KW"/>
</dbReference>
<dbReference type="Proteomes" id="UP000426424">
    <property type="component" value="Chromosome"/>
</dbReference>
<evidence type="ECO:0000256" key="1">
    <source>
        <dbReference type="ARBA" id="ARBA00022485"/>
    </source>
</evidence>
<feature type="binding site" evidence="7">
    <location>
        <position position="86"/>
    </location>
    <ligand>
        <name>[4Fe-4S] cluster</name>
        <dbReference type="ChEBI" id="CHEBI:49883"/>
        <note>4Fe-4S-S-AdoMet</note>
    </ligand>
</feature>
<keyword evidence="2" id="KW-0313">Glucose metabolism</keyword>
<comment type="cofactor">
    <cofactor evidence="7">
        <name>[4Fe-4S] cluster</name>
        <dbReference type="ChEBI" id="CHEBI:49883"/>
    </cofactor>
    <text evidence="7">Binds 1 [4Fe-4S] cluster. The cluster is coordinated with 3 cysteines and an exchangeable S-adenosyl-L-methionine.</text>
</comment>
<dbReference type="GO" id="GO:0046872">
    <property type="term" value="F:metal ion binding"/>
    <property type="evidence" value="ECO:0007669"/>
    <property type="project" value="UniProtKB-KW"/>
</dbReference>
<dbReference type="InterPro" id="IPR058240">
    <property type="entry name" value="rSAM_sf"/>
</dbReference>
<evidence type="ECO:0000256" key="6">
    <source>
        <dbReference type="ARBA" id="ARBA00023014"/>
    </source>
</evidence>
<accession>A0A6I6E6G1</accession>
<reference evidence="9 10" key="1">
    <citation type="submission" date="2019-12" db="EMBL/GenBank/DDBJ databases">
        <title>The complete genome of the thermophilic, anoxygenic phototrophic gammaproteobacterium Thermochromatium tepidum.</title>
        <authorList>
            <person name="Sattley W.M."/>
            <person name="Swingley W.D."/>
            <person name="Burchell B.M."/>
            <person name="Gurbani S.A."/>
            <person name="Kujawa C.M."/>
            <person name="Nuccio D.A."/>
            <person name="Schladweiler J."/>
            <person name="Shaffer K.N."/>
            <person name="Stokes L.M."/>
            <person name="Touchman J.W."/>
            <person name="Blankenship R.E."/>
            <person name="Madigan M.T."/>
        </authorList>
    </citation>
    <scope>NUCLEOTIDE SEQUENCE [LARGE SCALE GENOMIC DNA]</scope>
    <source>
        <strain evidence="9 10">ATCC 43061</strain>
    </source>
</reference>
<dbReference type="InterPro" id="IPR034457">
    <property type="entry name" value="Organic_radical-activating"/>
</dbReference>
<dbReference type="PIRSF" id="PIRSF004869">
    <property type="entry name" value="PflX_prd"/>
    <property type="match status" value="1"/>
</dbReference>
<evidence type="ECO:0000313" key="10">
    <source>
        <dbReference type="Proteomes" id="UP000426424"/>
    </source>
</evidence>
<dbReference type="InterPro" id="IPR016431">
    <property type="entry name" value="Pyrv-formate_lyase-activ_prd"/>
</dbReference>
<dbReference type="InterPro" id="IPR013785">
    <property type="entry name" value="Aldolase_TIM"/>
</dbReference>
<dbReference type="Gene3D" id="3.20.20.70">
    <property type="entry name" value="Aldolase class I"/>
    <property type="match status" value="1"/>
</dbReference>
<evidence type="ECO:0000256" key="4">
    <source>
        <dbReference type="ARBA" id="ARBA00022723"/>
    </source>
</evidence>
<sequence length="364" mass="40320">MKAARFYDLLDAKRVRCRLCPHDCIIPNGGRGVCAVRYNSQGELFTLVADRVVSRCLDPIEKKPLFHVYPGSSTYSIATVGCNLRCEFCQNWQISQWPRECLPKHLDSGETLATQETPLCPQLARLGDRVPGEPVTPAQILSAAQASGAVSIAYTYTEPTIFYELAYETACLARQAGLLNLFVTNGYIDEAPQRELAKVLDAANVDLKFFRDQSYRHLSRIRLQPVLDAITRYHALGVWIEITTLVIPGINDSDEELRDIAHFIYSLSPDIPWHVSRFHGAYSMTDTPPTPAATLRRAARIGLEAGLRYVYVGNLPGGGEDTYCPGCGARLIRRHGFQLLENRIRNGVCPDCRTPVAGIGLGAP</sequence>
<protein>
    <submittedName>
        <fullName evidence="9">AmmeMemoRadiSam system radical SAM enzyme</fullName>
    </submittedName>
</protein>
<dbReference type="PANTHER" id="PTHR30352">
    <property type="entry name" value="PYRUVATE FORMATE-LYASE-ACTIVATING ENZYME"/>
    <property type="match status" value="1"/>
</dbReference>
<evidence type="ECO:0000259" key="8">
    <source>
        <dbReference type="PROSITE" id="PS51918"/>
    </source>
</evidence>
<name>A0A6I6E6G1_THETI</name>
<dbReference type="PANTHER" id="PTHR30352:SF5">
    <property type="entry name" value="PYRUVATE FORMATE-LYASE 1-ACTIVATING ENZYME"/>
    <property type="match status" value="1"/>
</dbReference>
<evidence type="ECO:0000256" key="2">
    <source>
        <dbReference type="ARBA" id="ARBA00022526"/>
    </source>
</evidence>
<dbReference type="Pfam" id="PF04055">
    <property type="entry name" value="Radical_SAM"/>
    <property type="match status" value="1"/>
</dbReference>
<keyword evidence="2" id="KW-0119">Carbohydrate metabolism</keyword>
<keyword evidence="3 7" id="KW-0949">S-adenosyl-L-methionine</keyword>
<keyword evidence="5 7" id="KW-0408">Iron</keyword>
<evidence type="ECO:0000256" key="5">
    <source>
        <dbReference type="ARBA" id="ARBA00023004"/>
    </source>
</evidence>
<feature type="binding site" evidence="7">
    <location>
        <position position="89"/>
    </location>
    <ligand>
        <name>[4Fe-4S] cluster</name>
        <dbReference type="ChEBI" id="CHEBI:49883"/>
        <note>4Fe-4S-S-AdoMet</note>
    </ligand>
</feature>
<organism evidence="9 10">
    <name type="scientific">Thermochromatium tepidum ATCC 43061</name>
    <dbReference type="NCBI Taxonomy" id="316276"/>
    <lineage>
        <taxon>Bacteria</taxon>
        <taxon>Pseudomonadati</taxon>
        <taxon>Pseudomonadota</taxon>
        <taxon>Gammaproteobacteria</taxon>
        <taxon>Chromatiales</taxon>
        <taxon>Chromatiaceae</taxon>
        <taxon>Thermochromatium</taxon>
    </lineage>
</organism>
<dbReference type="RefSeq" id="WP_153974297.1">
    <property type="nucleotide sequence ID" value="NZ_CP039268.1"/>
</dbReference>
<dbReference type="OrthoDB" id="9778883at2"/>
<evidence type="ECO:0000256" key="3">
    <source>
        <dbReference type="ARBA" id="ARBA00022691"/>
    </source>
</evidence>